<reference evidence="2" key="1">
    <citation type="journal article" date="2019" name="Int. J. Syst. Evol. Microbiol.">
        <title>The Global Catalogue of Microorganisms (GCM) 10K type strain sequencing project: providing services to taxonomists for standard genome sequencing and annotation.</title>
        <authorList>
            <consortium name="The Broad Institute Genomics Platform"/>
            <consortium name="The Broad Institute Genome Sequencing Center for Infectious Disease"/>
            <person name="Wu L."/>
            <person name="Ma J."/>
        </authorList>
    </citation>
    <scope>NUCLEOTIDE SEQUENCE [LARGE SCALE GENOMIC DNA]</scope>
    <source>
        <strain evidence="2">JCM 18410</strain>
    </source>
</reference>
<organism evidence="1 2">
    <name type="scientific">Streptomyces similanensis</name>
    <dbReference type="NCBI Taxonomy" id="1274988"/>
    <lineage>
        <taxon>Bacteria</taxon>
        <taxon>Bacillati</taxon>
        <taxon>Actinomycetota</taxon>
        <taxon>Actinomycetes</taxon>
        <taxon>Kitasatosporales</taxon>
        <taxon>Streptomycetaceae</taxon>
        <taxon>Streptomyces</taxon>
    </lineage>
</organism>
<proteinExistence type="predicted"/>
<comment type="caution">
    <text evidence="1">The sequence shown here is derived from an EMBL/GenBank/DDBJ whole genome shotgun (WGS) entry which is preliminary data.</text>
</comment>
<evidence type="ECO:0000313" key="1">
    <source>
        <dbReference type="EMBL" id="GAA5056390.1"/>
    </source>
</evidence>
<accession>A0ABP9KDD0</accession>
<dbReference type="EMBL" id="BAABKC010000044">
    <property type="protein sequence ID" value="GAA5056390.1"/>
    <property type="molecule type" value="Genomic_DNA"/>
</dbReference>
<evidence type="ECO:0000313" key="2">
    <source>
        <dbReference type="Proteomes" id="UP001500124"/>
    </source>
</evidence>
<sequence length="63" mass="7146">MLFKVRPTIDRLAQDAYEAYAESTDNKNVRGEELPEWGDLTTPVQNAWKLAAEAVRHCVELNA</sequence>
<protein>
    <submittedName>
        <fullName evidence="1">Uncharacterized protein</fullName>
    </submittedName>
</protein>
<keyword evidence="2" id="KW-1185">Reference proteome</keyword>
<gene>
    <name evidence="1" type="ORF">GCM10023336_29130</name>
</gene>
<name>A0ABP9KDD0_9ACTN</name>
<dbReference type="RefSeq" id="WP_345668688.1">
    <property type="nucleotide sequence ID" value="NZ_BAABKC010000044.1"/>
</dbReference>
<dbReference type="Proteomes" id="UP001500124">
    <property type="component" value="Unassembled WGS sequence"/>
</dbReference>